<accession>A0A8H2WFK0</accession>
<reference evidence="1" key="1">
    <citation type="submission" date="2021-01" db="EMBL/GenBank/DDBJ databases">
        <authorList>
            <person name="Kaushik A."/>
        </authorList>
    </citation>
    <scope>NUCLEOTIDE SEQUENCE</scope>
    <source>
        <strain evidence="1">AG1-1C</strain>
    </source>
</reference>
<organism evidence="1 2">
    <name type="scientific">Rhizoctonia solani</name>
    <dbReference type="NCBI Taxonomy" id="456999"/>
    <lineage>
        <taxon>Eukaryota</taxon>
        <taxon>Fungi</taxon>
        <taxon>Dikarya</taxon>
        <taxon>Basidiomycota</taxon>
        <taxon>Agaricomycotina</taxon>
        <taxon>Agaricomycetes</taxon>
        <taxon>Cantharellales</taxon>
        <taxon>Ceratobasidiaceae</taxon>
        <taxon>Rhizoctonia</taxon>
    </lineage>
</organism>
<dbReference type="Proteomes" id="UP000663846">
    <property type="component" value="Unassembled WGS sequence"/>
</dbReference>
<dbReference type="AlphaFoldDB" id="A0A8H2WFK0"/>
<gene>
    <name evidence="1" type="ORF">RDB_LOCUS33855</name>
</gene>
<evidence type="ECO:0000313" key="2">
    <source>
        <dbReference type="Proteomes" id="UP000663846"/>
    </source>
</evidence>
<name>A0A8H2WFK0_9AGAM</name>
<evidence type="ECO:0000313" key="1">
    <source>
        <dbReference type="EMBL" id="CAE6380801.1"/>
    </source>
</evidence>
<protein>
    <submittedName>
        <fullName evidence="1">Uncharacterized protein</fullName>
    </submittedName>
</protein>
<comment type="caution">
    <text evidence="1">The sequence shown here is derived from an EMBL/GenBank/DDBJ whole genome shotgun (WGS) entry which is preliminary data.</text>
</comment>
<proteinExistence type="predicted"/>
<sequence>MHTSANNSALISAYSTLPSHIFFAMSVSSTHSMPTTIQSSEMASLKGPRCAYRRVLEKLRTGLTSLKLKTKKKISTGGKLAPVAADTPTEKFGRPTRAVVLLDKYYGWEHAAKTSAEYMIKLFDCPSTLPGINPDEEYPELAEFIAYALFICQFKSQVNDYAMCLLWRLKAEYPQFKPAYGHGMYLPALTLAAKTAGHEDLSPECWAMAGQWILSTSQI</sequence>
<dbReference type="EMBL" id="CAJMWS010000211">
    <property type="protein sequence ID" value="CAE6380801.1"/>
    <property type="molecule type" value="Genomic_DNA"/>
</dbReference>